<feature type="compositionally biased region" description="Acidic residues" evidence="1">
    <location>
        <begin position="223"/>
        <end position="242"/>
    </location>
</feature>
<proteinExistence type="predicted"/>
<dbReference type="Pfam" id="PF06013">
    <property type="entry name" value="WXG100"/>
    <property type="match status" value="1"/>
</dbReference>
<dbReference type="NCBIfam" id="TIGR03930">
    <property type="entry name" value="WXG100_ESAT6"/>
    <property type="match status" value="1"/>
</dbReference>
<dbReference type="InterPro" id="IPR010310">
    <property type="entry name" value="T7SS_ESAT-6-like"/>
</dbReference>
<dbReference type="Gene3D" id="1.10.287.1060">
    <property type="entry name" value="ESAT-6-like"/>
    <property type="match status" value="1"/>
</dbReference>
<evidence type="ECO:0000313" key="2">
    <source>
        <dbReference type="EMBL" id="MBU8823147.1"/>
    </source>
</evidence>
<sequence length="285" mass="28300">MGQSLEVVTSELRSASARLAEAGQRLQDGLSAVDLSVDQLLGPGWNGGAASAYSEQWDKWHNGAGQVIRGLQAMSESLKASADSYSATDQQAAGAVGSSFHPGSGSSAGPAGASPASTVSATSAQPASSAQTGGSTGDLAEMMGLGEPAAQLGGQLAEGAAQAAGQLAGGLTQAATTIAQGVTGIVQAAQSQSGADATPAEPGSTTGVEHSLALDEQNRNDGERDENDGERDENDGEEADREGDERDGHDGAAPSGSPGLSAPAEMTPAPRTGNPMRFGRLNDAQ</sequence>
<feature type="region of interest" description="Disordered" evidence="1">
    <location>
        <begin position="193"/>
        <end position="285"/>
    </location>
</feature>
<dbReference type="Proteomes" id="UP000696413">
    <property type="component" value="Unassembled WGS sequence"/>
</dbReference>
<feature type="compositionally biased region" description="Low complexity" evidence="1">
    <location>
        <begin position="97"/>
        <end position="133"/>
    </location>
</feature>
<protein>
    <submittedName>
        <fullName evidence="2">WXG100 family type VII secretion target</fullName>
    </submittedName>
</protein>
<keyword evidence="3" id="KW-1185">Reference proteome</keyword>
<accession>A0ABS6HPF3</accession>
<organism evidence="2 3">
    <name type="scientific">Mycolicibacterium goodii</name>
    <name type="common">Mycobacterium goodii</name>
    <dbReference type="NCBI Taxonomy" id="134601"/>
    <lineage>
        <taxon>Bacteria</taxon>
        <taxon>Bacillati</taxon>
        <taxon>Actinomycetota</taxon>
        <taxon>Actinomycetes</taxon>
        <taxon>Mycobacteriales</taxon>
        <taxon>Mycobacteriaceae</taxon>
        <taxon>Mycolicibacterium</taxon>
    </lineage>
</organism>
<name>A0ABS6HPF3_MYCGD</name>
<gene>
    <name evidence="2" type="ORF">KL859_09725</name>
</gene>
<feature type="compositionally biased region" description="Basic and acidic residues" evidence="1">
    <location>
        <begin position="212"/>
        <end position="222"/>
    </location>
</feature>
<dbReference type="SUPFAM" id="SSF140453">
    <property type="entry name" value="EsxAB dimer-like"/>
    <property type="match status" value="1"/>
</dbReference>
<dbReference type="EMBL" id="JAHBOM010000006">
    <property type="protein sequence ID" value="MBU8823147.1"/>
    <property type="molecule type" value="Genomic_DNA"/>
</dbReference>
<feature type="region of interest" description="Disordered" evidence="1">
    <location>
        <begin position="93"/>
        <end position="141"/>
    </location>
</feature>
<dbReference type="RefSeq" id="WP_214394657.1">
    <property type="nucleotide sequence ID" value="NZ_JAHBOL010000011.1"/>
</dbReference>
<evidence type="ECO:0000256" key="1">
    <source>
        <dbReference type="SAM" id="MobiDB-lite"/>
    </source>
</evidence>
<dbReference type="InterPro" id="IPR036689">
    <property type="entry name" value="ESAT-6-like_sf"/>
</dbReference>
<comment type="caution">
    <text evidence="2">The sequence shown here is derived from an EMBL/GenBank/DDBJ whole genome shotgun (WGS) entry which is preliminary data.</text>
</comment>
<evidence type="ECO:0000313" key="3">
    <source>
        <dbReference type="Proteomes" id="UP000696413"/>
    </source>
</evidence>
<reference evidence="2 3" key="1">
    <citation type="submission" date="2021-05" db="EMBL/GenBank/DDBJ databases">
        <title>Draft Genome Sequences of Clinical Respiratory Isolates of Mycobacterium goodii Recovered in Ireland.</title>
        <authorList>
            <person name="Flanagan P.R."/>
            <person name="Mok S."/>
            <person name="Roycroft E."/>
            <person name="Rogers T.R."/>
            <person name="Fitzgibbon M."/>
        </authorList>
    </citation>
    <scope>NUCLEOTIDE SEQUENCE [LARGE SCALE GENOMIC DNA]</scope>
    <source>
        <strain evidence="2 3">14IE55</strain>
    </source>
</reference>